<keyword evidence="3" id="KW-1185">Reference proteome</keyword>
<dbReference type="EMBL" id="JAOVZO020000020">
    <property type="protein sequence ID" value="MDC8015734.1"/>
    <property type="molecule type" value="Genomic_DNA"/>
</dbReference>
<evidence type="ECO:0000313" key="3">
    <source>
        <dbReference type="Proteomes" id="UP001139971"/>
    </source>
</evidence>
<dbReference type="InterPro" id="IPR011009">
    <property type="entry name" value="Kinase-like_dom_sf"/>
</dbReference>
<reference evidence="2" key="1">
    <citation type="submission" date="2023-02" db="EMBL/GenBank/DDBJ databases">
        <title>Tahibacter soli sp. nov. isolated from soil.</title>
        <authorList>
            <person name="Baek J.H."/>
            <person name="Lee J.K."/>
            <person name="Choi D.G."/>
            <person name="Jeon C.O."/>
        </authorList>
    </citation>
    <scope>NUCLEOTIDE SEQUENCE</scope>
    <source>
        <strain evidence="2">BL</strain>
    </source>
</reference>
<dbReference type="AlphaFoldDB" id="A0A9X4BMU7"/>
<organism evidence="2 3">
    <name type="scientific">Tahibacter soli</name>
    <dbReference type="NCBI Taxonomy" id="2983605"/>
    <lineage>
        <taxon>Bacteria</taxon>
        <taxon>Pseudomonadati</taxon>
        <taxon>Pseudomonadota</taxon>
        <taxon>Gammaproteobacteria</taxon>
        <taxon>Lysobacterales</taxon>
        <taxon>Rhodanobacteraceae</taxon>
        <taxon>Tahibacter</taxon>
    </lineage>
</organism>
<accession>A0A9X4BMU7</accession>
<proteinExistence type="predicted"/>
<sequence>MEHVDGEPIDAWCDAHRLDLDARLALFPGACEAVDYAHRHLVVPRDIKPAKRDREGPVVQDAAAERRR</sequence>
<dbReference type="Gene3D" id="1.10.510.10">
    <property type="entry name" value="Transferase(Phosphotransferase) domain 1"/>
    <property type="match status" value="1"/>
</dbReference>
<comment type="caution">
    <text evidence="2">The sequence shown here is derived from an EMBL/GenBank/DDBJ whole genome shotgun (WGS) entry which is preliminary data.</text>
</comment>
<gene>
    <name evidence="2" type="ORF">OD750_024670</name>
</gene>
<dbReference type="RefSeq" id="WP_263541282.1">
    <property type="nucleotide sequence ID" value="NZ_JAOVZO020000020.1"/>
</dbReference>
<evidence type="ECO:0000256" key="1">
    <source>
        <dbReference type="SAM" id="MobiDB-lite"/>
    </source>
</evidence>
<feature type="region of interest" description="Disordered" evidence="1">
    <location>
        <begin position="48"/>
        <end position="68"/>
    </location>
</feature>
<dbReference type="Proteomes" id="UP001139971">
    <property type="component" value="Unassembled WGS sequence"/>
</dbReference>
<evidence type="ECO:0000313" key="2">
    <source>
        <dbReference type="EMBL" id="MDC8015734.1"/>
    </source>
</evidence>
<dbReference type="SUPFAM" id="SSF56112">
    <property type="entry name" value="Protein kinase-like (PK-like)"/>
    <property type="match status" value="1"/>
</dbReference>
<protein>
    <submittedName>
        <fullName evidence="2">Uncharacterized protein</fullName>
    </submittedName>
</protein>
<name>A0A9X4BMU7_9GAMM</name>